<evidence type="ECO:0000313" key="6">
    <source>
        <dbReference type="Proteomes" id="UP000583929"/>
    </source>
</evidence>
<evidence type="ECO:0000256" key="2">
    <source>
        <dbReference type="ARBA" id="ARBA00023098"/>
    </source>
</evidence>
<gene>
    <name evidence="5" type="ORF">G4B88_022063</name>
</gene>
<dbReference type="InterPro" id="IPR029058">
    <property type="entry name" value="AB_hydrolase_fold"/>
</dbReference>
<evidence type="ECO:0000256" key="1">
    <source>
        <dbReference type="ARBA" id="ARBA00022963"/>
    </source>
</evidence>
<feature type="domain" description="AB hydrolase-1" evidence="3">
    <location>
        <begin position="361"/>
        <end position="644"/>
    </location>
</feature>
<comment type="caution">
    <text evidence="5">The sequence shown here is derived from an EMBL/GenBank/DDBJ whole genome shotgun (WGS) entry which is preliminary data.</text>
</comment>
<dbReference type="Pfam" id="PF00561">
    <property type="entry name" value="Abhydrolase_1"/>
    <property type="match status" value="1"/>
</dbReference>
<evidence type="ECO:0000259" key="4">
    <source>
        <dbReference type="Pfam" id="PF04083"/>
    </source>
</evidence>
<dbReference type="GO" id="GO:0016042">
    <property type="term" value="P:lipid catabolic process"/>
    <property type="evidence" value="ECO:0007669"/>
    <property type="project" value="UniProtKB-KW"/>
</dbReference>
<keyword evidence="1" id="KW-0442">Lipid degradation</keyword>
<dbReference type="EMBL" id="JAATIQ010000253">
    <property type="protein sequence ID" value="KAF4366770.1"/>
    <property type="molecule type" value="Genomic_DNA"/>
</dbReference>
<dbReference type="PANTHER" id="PTHR11005">
    <property type="entry name" value="LYSOSOMAL ACID LIPASE-RELATED"/>
    <property type="match status" value="1"/>
</dbReference>
<evidence type="ECO:0008006" key="7">
    <source>
        <dbReference type="Google" id="ProtNLM"/>
    </source>
</evidence>
<dbReference type="FunFam" id="3.40.50.1820:FF:000126">
    <property type="entry name" value="Lipase"/>
    <property type="match status" value="2"/>
</dbReference>
<dbReference type="InterPro" id="IPR006693">
    <property type="entry name" value="AB_hydrolase_lipase"/>
</dbReference>
<organism evidence="5 6">
    <name type="scientific">Cannabis sativa</name>
    <name type="common">Hemp</name>
    <name type="synonym">Marijuana</name>
    <dbReference type="NCBI Taxonomy" id="3483"/>
    <lineage>
        <taxon>Eukaryota</taxon>
        <taxon>Viridiplantae</taxon>
        <taxon>Streptophyta</taxon>
        <taxon>Embryophyta</taxon>
        <taxon>Tracheophyta</taxon>
        <taxon>Spermatophyta</taxon>
        <taxon>Magnoliopsida</taxon>
        <taxon>eudicotyledons</taxon>
        <taxon>Gunneridae</taxon>
        <taxon>Pentapetalae</taxon>
        <taxon>rosids</taxon>
        <taxon>fabids</taxon>
        <taxon>Rosales</taxon>
        <taxon>Cannabaceae</taxon>
        <taxon>Cannabis</taxon>
    </lineage>
</organism>
<evidence type="ECO:0000313" key="5">
    <source>
        <dbReference type="EMBL" id="KAF4366770.1"/>
    </source>
</evidence>
<accession>A0A7J6FAG9</accession>
<dbReference type="Proteomes" id="UP000583929">
    <property type="component" value="Unassembled WGS sequence"/>
</dbReference>
<keyword evidence="2" id="KW-0443">Lipid metabolism</keyword>
<sequence length="986" mass="109428">MVTTQDGYILSIQRIPGVLPQGKAENNVPVLLQHGVLMDGVTWLLLPPHQSLALLLADNGFDVWIANTRGTKYSRGHVSLTPDDGSYWNWSWDELVAYDLPATLHYVHDQTGQKLHYVGHSLGTLMALASFSKEQLLSMLRSAALLSPIAYVGQLTSPLARNAAENFIAETLYWLGIHEFVPRGEAVMKLIRDICKKPGIDCTDLLTSFTGVNCCLNSSIVDIFLDHEPQSTATKNMIHLAQMIRDGTITMFNYGTEDENWKHYGQSNPPVYKTSIPNDLPLFVSYGGRDALSDTRDVRLLLDSLKEHDQDKLVVQYRKDYAHADYVMGQNAKDVVITEDGYILGLQRIPVGRSGKQADKPPVLLQHGIFSDGVTWVRNSPEESLAFILADNGYDVWLANSRGTVYSRGHQSLTPNDPDYWNWSWDELAAYDLPAFIQYVHDQTGQNIHYVGHSLGTLMAFAALSEDDNVSSKLRSAALLSPIAYLNQIRSLLTKAAAYLFLGDQLYWLGLHEFIPKSQEVSKLLGNICSKPGINCSDILAAFTGLNCCINSSTIDVDPQSTATRNLIHLAQMIRKGTIAKYDYGNADENMRQYGKPTPPLYNMSSIPNNFPLLLSYGGKDELSDVNDVSVLLEKLKDHEQDKLVVQLVENYAHLDFVMGDNANKVKNMVGGAIGLVVVAVALIISNIPSETAAIRDVFPHKPAMVSPPQASTLADNDICKTLVEPQGYTCQHYQVTTEDGYTLGMQRIPAGRSGKKANKPPVLVQHGVLADAALYLVSSPEQCLPYILADNGYDVWLSNVRGTACSRTHTSLSPNDEKFWDWSWVELGAYDLPAFIEGVHNQTGKKLHYVGHSLGTLMALSAFSTDFKQIDMIRSATLLSPIAYMNQIGSTLLKEITVFSLAEATPPAYDMSKIPKDFPLFMSYGKNDYLSDVKDVEVLLETIKDHDKDKLAVQYLENYAHMDFVMGNNTRQAVFEPLMAFIAQH</sequence>
<feature type="domain" description="Partial AB-hydrolase lipase" evidence="4">
    <location>
        <begin position="722"/>
        <end position="779"/>
    </location>
</feature>
<dbReference type="Gene3D" id="3.40.50.1820">
    <property type="entry name" value="alpha/beta hydrolase"/>
    <property type="match status" value="4"/>
</dbReference>
<dbReference type="InterPro" id="IPR000073">
    <property type="entry name" value="AB_hydrolase_1"/>
</dbReference>
<evidence type="ECO:0000259" key="3">
    <source>
        <dbReference type="Pfam" id="PF00561"/>
    </source>
</evidence>
<dbReference type="AlphaFoldDB" id="A0A7J6FAG9"/>
<dbReference type="SUPFAM" id="SSF53474">
    <property type="entry name" value="alpha/beta-Hydrolases"/>
    <property type="match status" value="3"/>
</dbReference>
<dbReference type="Pfam" id="PF04083">
    <property type="entry name" value="Abhydro_lipase"/>
    <property type="match status" value="2"/>
</dbReference>
<proteinExistence type="predicted"/>
<keyword evidence="6" id="KW-1185">Reference proteome</keyword>
<name>A0A7J6FAG9_CANSA</name>
<reference evidence="5 6" key="1">
    <citation type="journal article" date="2020" name="bioRxiv">
        <title>Sequence and annotation of 42 cannabis genomes reveals extensive copy number variation in cannabinoid synthesis and pathogen resistance genes.</title>
        <authorList>
            <person name="Mckernan K.J."/>
            <person name="Helbert Y."/>
            <person name="Kane L.T."/>
            <person name="Ebling H."/>
            <person name="Zhang L."/>
            <person name="Liu B."/>
            <person name="Eaton Z."/>
            <person name="Mclaughlin S."/>
            <person name="Kingan S."/>
            <person name="Baybayan P."/>
            <person name="Concepcion G."/>
            <person name="Jordan M."/>
            <person name="Riva A."/>
            <person name="Barbazuk W."/>
            <person name="Harkins T."/>
        </authorList>
    </citation>
    <scope>NUCLEOTIDE SEQUENCE [LARGE SCALE GENOMIC DNA]</scope>
    <source>
        <strain evidence="6">cv. Jamaican Lion 4</strain>
        <tissue evidence="5">Leaf</tissue>
    </source>
</reference>
<protein>
    <recommendedName>
        <fullName evidence="7">Triacylglycerol lipase</fullName>
    </recommendedName>
</protein>
<feature type="domain" description="Partial AB-hydrolase lipase" evidence="4">
    <location>
        <begin position="2"/>
        <end position="44"/>
    </location>
</feature>